<protein>
    <recommendedName>
        <fullName evidence="4">Sel1 repeat protein</fullName>
    </recommendedName>
</protein>
<feature type="signal peptide" evidence="1">
    <location>
        <begin position="1"/>
        <end position="21"/>
    </location>
</feature>
<evidence type="ECO:0000256" key="1">
    <source>
        <dbReference type="SAM" id="SignalP"/>
    </source>
</evidence>
<dbReference type="EMBL" id="CP046269">
    <property type="protein sequence ID" value="QMV17028.1"/>
    <property type="molecule type" value="Genomic_DNA"/>
</dbReference>
<gene>
    <name evidence="2" type="ORF">Vspart_04453</name>
</gene>
<name>A0ABX6R640_9VIBR</name>
<reference evidence="2 3" key="1">
    <citation type="journal article" date="2020" name="J. Nat. Prod.">
        <title>Genomics-Metabolomics Profiling Disclosed Marine Vibrio spartinae 3.6 as a Producer of a New Branched Side Chain Prodigiosin.</title>
        <authorList>
            <person name="Vitale G.A."/>
            <person name="Sciarretta M."/>
            <person name="Palma Esposito F."/>
            <person name="January G.G."/>
            <person name="Giaccio M."/>
            <person name="Bunk B."/>
            <person name="Sproer C."/>
            <person name="Bajerski F."/>
            <person name="Power D."/>
            <person name="Festa C."/>
            <person name="Monti M.C."/>
            <person name="D'Auria M.V."/>
            <person name="de Pascale D."/>
        </authorList>
    </citation>
    <scope>NUCLEOTIDE SEQUENCE [LARGE SCALE GENOMIC DNA]</scope>
    <source>
        <strain evidence="2 3">3.6</strain>
    </source>
</reference>
<evidence type="ECO:0008006" key="4">
    <source>
        <dbReference type="Google" id="ProtNLM"/>
    </source>
</evidence>
<dbReference type="InterPro" id="IPR011990">
    <property type="entry name" value="TPR-like_helical_dom_sf"/>
</dbReference>
<evidence type="ECO:0000313" key="3">
    <source>
        <dbReference type="Proteomes" id="UP000515264"/>
    </source>
</evidence>
<accession>A0ABX6R640</accession>
<sequence length="334" mass="38005">MVKIIKWLSYGLLAVTCNISAATVKEGLSLFNHKEFREAKTVFKSLAEQGNARAMFWLGVTQFRVGEQFKAGSTLQKAAEAGDPWAMHLMVPSYNGYCDYLGWSCDESWMEKAIVGWEKLAANGNGNAMYALLRWQKKWWKYIPILNKNKNGELAELAVKSGGYKAASFNVDIPLDIEKRIELLKYAASKNYAPAMLYLYSASENYTGIEVDIDKVDLLRKVLFLGFGGEIIFYYERMVPEIKSASDLSQLSVKEHKLLADLYYYSLINQAITGELDFKSFKWVYDGQREGVRIELFSPEEKKKIEKKAKQFLVDFKPNLFLDEASSVHALFGS</sequence>
<dbReference type="RefSeq" id="WP_182288878.1">
    <property type="nucleotide sequence ID" value="NZ_CP046269.1"/>
</dbReference>
<feature type="chain" id="PRO_5045462403" description="Sel1 repeat protein" evidence="1">
    <location>
        <begin position="22"/>
        <end position="334"/>
    </location>
</feature>
<dbReference type="Proteomes" id="UP000515264">
    <property type="component" value="Chromosome 2"/>
</dbReference>
<dbReference type="Gene3D" id="1.25.40.10">
    <property type="entry name" value="Tetratricopeptide repeat domain"/>
    <property type="match status" value="1"/>
</dbReference>
<organism evidence="2 3">
    <name type="scientific">Vibrio spartinae</name>
    <dbReference type="NCBI Taxonomy" id="1918945"/>
    <lineage>
        <taxon>Bacteria</taxon>
        <taxon>Pseudomonadati</taxon>
        <taxon>Pseudomonadota</taxon>
        <taxon>Gammaproteobacteria</taxon>
        <taxon>Vibrionales</taxon>
        <taxon>Vibrionaceae</taxon>
        <taxon>Vibrio</taxon>
    </lineage>
</organism>
<keyword evidence="1" id="KW-0732">Signal</keyword>
<dbReference type="SUPFAM" id="SSF81901">
    <property type="entry name" value="HCP-like"/>
    <property type="match status" value="1"/>
</dbReference>
<evidence type="ECO:0000313" key="2">
    <source>
        <dbReference type="EMBL" id="QMV17028.1"/>
    </source>
</evidence>
<keyword evidence="3" id="KW-1185">Reference proteome</keyword>
<proteinExistence type="predicted"/>